<evidence type="ECO:0000313" key="1">
    <source>
        <dbReference type="EMBL" id="SVC61559.1"/>
    </source>
</evidence>
<gene>
    <name evidence="1" type="ORF">METZ01_LOCUS314413</name>
</gene>
<accession>A0A382NK29</accession>
<protein>
    <submittedName>
        <fullName evidence="1">Uncharacterized protein</fullName>
    </submittedName>
</protein>
<reference evidence="1" key="1">
    <citation type="submission" date="2018-05" db="EMBL/GenBank/DDBJ databases">
        <authorList>
            <person name="Lanie J.A."/>
            <person name="Ng W.-L."/>
            <person name="Kazmierczak K.M."/>
            <person name="Andrzejewski T.M."/>
            <person name="Davidsen T.M."/>
            <person name="Wayne K.J."/>
            <person name="Tettelin H."/>
            <person name="Glass J.I."/>
            <person name="Rusch D."/>
            <person name="Podicherti R."/>
            <person name="Tsui H.-C.T."/>
            <person name="Winkler M.E."/>
        </authorList>
    </citation>
    <scope>NUCLEOTIDE SEQUENCE</scope>
</reference>
<dbReference type="AlphaFoldDB" id="A0A382NK29"/>
<sequence length="134" mass="15533">MAKYLVETYYTCSFKVDHYLDDINETEIANLEKRDDGKFEILDIKLDNRKTKNLEKNSINIEKTITNDIKTISDPIEPKVILTDTNQGFVKKLNDGVSKRFSMPDRRKGYIQKVTIGNHKVYLHTGEYEDGKIG</sequence>
<feature type="non-terminal residue" evidence="1">
    <location>
        <position position="134"/>
    </location>
</feature>
<dbReference type="EMBL" id="UINC01101045">
    <property type="protein sequence ID" value="SVC61559.1"/>
    <property type="molecule type" value="Genomic_DNA"/>
</dbReference>
<proteinExistence type="predicted"/>
<organism evidence="1">
    <name type="scientific">marine metagenome</name>
    <dbReference type="NCBI Taxonomy" id="408172"/>
    <lineage>
        <taxon>unclassified sequences</taxon>
        <taxon>metagenomes</taxon>
        <taxon>ecological metagenomes</taxon>
    </lineage>
</organism>
<name>A0A382NK29_9ZZZZ</name>